<dbReference type="EMBL" id="CAXJIO010000003">
    <property type="protein sequence ID" value="CAL2101230.1"/>
    <property type="molecule type" value="Genomic_DNA"/>
</dbReference>
<evidence type="ECO:0000256" key="4">
    <source>
        <dbReference type="SAM" id="MobiDB-lite"/>
    </source>
</evidence>
<dbReference type="Pfam" id="PF12796">
    <property type="entry name" value="Ank_2"/>
    <property type="match status" value="1"/>
</dbReference>
<feature type="region of interest" description="Disordered" evidence="4">
    <location>
        <begin position="11"/>
        <end position="30"/>
    </location>
</feature>
<reference evidence="5 6" key="1">
    <citation type="submission" date="2024-05" db="EMBL/GenBank/DDBJ databases">
        <authorList>
            <person name="Duchaud E."/>
        </authorList>
    </citation>
    <scope>NUCLEOTIDE SEQUENCE [LARGE SCALE GENOMIC DNA]</scope>
    <source>
        <strain evidence="5">Ena-SAMPLE-TAB-13-05-2024-13:56:06:370-140308</strain>
    </source>
</reference>
<feature type="compositionally biased region" description="Basic and acidic residues" evidence="4">
    <location>
        <begin position="17"/>
        <end position="27"/>
    </location>
</feature>
<dbReference type="InterPro" id="IPR036770">
    <property type="entry name" value="Ankyrin_rpt-contain_sf"/>
</dbReference>
<evidence type="ECO:0000256" key="3">
    <source>
        <dbReference type="PROSITE-ProRule" id="PRU00023"/>
    </source>
</evidence>
<dbReference type="PROSITE" id="PS50088">
    <property type="entry name" value="ANK_REPEAT"/>
    <property type="match status" value="2"/>
</dbReference>
<dbReference type="PROSITE" id="PS50297">
    <property type="entry name" value="ANK_REP_REGION"/>
    <property type="match status" value="2"/>
</dbReference>
<comment type="caution">
    <text evidence="5">The sequence shown here is derived from an EMBL/GenBank/DDBJ whole genome shotgun (WGS) entry which is preliminary data.</text>
</comment>
<dbReference type="PANTHER" id="PTHR24171:SF8">
    <property type="entry name" value="BRCA1-ASSOCIATED RING DOMAIN PROTEIN 1"/>
    <property type="match status" value="1"/>
</dbReference>
<proteinExistence type="predicted"/>
<evidence type="ECO:0000313" key="6">
    <source>
        <dbReference type="Proteomes" id="UP001497527"/>
    </source>
</evidence>
<name>A0ABM9P707_9FLAO</name>
<evidence type="ECO:0000256" key="1">
    <source>
        <dbReference type="ARBA" id="ARBA00022737"/>
    </source>
</evidence>
<evidence type="ECO:0000256" key="2">
    <source>
        <dbReference type="ARBA" id="ARBA00023043"/>
    </source>
</evidence>
<keyword evidence="6" id="KW-1185">Reference proteome</keyword>
<feature type="repeat" description="ANK" evidence="3">
    <location>
        <begin position="326"/>
        <end position="358"/>
    </location>
</feature>
<dbReference type="RefSeq" id="WP_348713953.1">
    <property type="nucleotide sequence ID" value="NZ_CAXJIO010000003.1"/>
</dbReference>
<protein>
    <submittedName>
        <fullName evidence="5">Ankyrin repeat</fullName>
    </submittedName>
</protein>
<sequence length="379" mass="42922">MAFWNKIFGKGKNKSNQPEKNKEKKNQYDLNWIPPNQNPWNIELLDLRPISQTMLSTSQDPKMASNAVSYNQEDGLIFLDQHLESNKSFESNLSFPIDGTLENGVLFIPDTMENKWAIYYHQNKILFIRSWLREVFVVAETIQENNQLIVTKINGEFTNDETKEFTEAVLEFLMYSHVLQETVPAPIPKKLKEDTDKSGLWAFSSYGNMAHFGHFEASISHTTEAKIRSHSLLHIAIARGELNKVQEELNKGVNINALAGDGLSTLQWCLGNETKMLEFLLNNGANPNIESVEGATPIMNAVQSNQMEHLKMLIAHQADINKQDHRGFTALHRAAEMGHIEIVKELLQNGAKKEIEAEGHTALSLAQARDNKEIMKILA</sequence>
<dbReference type="SMART" id="SM00248">
    <property type="entry name" value="ANK"/>
    <property type="match status" value="4"/>
</dbReference>
<feature type="repeat" description="ANK" evidence="3">
    <location>
        <begin position="293"/>
        <end position="325"/>
    </location>
</feature>
<dbReference type="PANTHER" id="PTHR24171">
    <property type="entry name" value="ANKYRIN REPEAT DOMAIN-CONTAINING PROTEIN 39-RELATED"/>
    <property type="match status" value="1"/>
</dbReference>
<gene>
    <name evidence="5" type="ORF">T190423A01A_120017</name>
</gene>
<dbReference type="InterPro" id="IPR002110">
    <property type="entry name" value="Ankyrin_rpt"/>
</dbReference>
<organism evidence="5 6">
    <name type="scientific">Tenacibaculum polynesiense</name>
    <dbReference type="NCBI Taxonomy" id="3137857"/>
    <lineage>
        <taxon>Bacteria</taxon>
        <taxon>Pseudomonadati</taxon>
        <taxon>Bacteroidota</taxon>
        <taxon>Flavobacteriia</taxon>
        <taxon>Flavobacteriales</taxon>
        <taxon>Flavobacteriaceae</taxon>
        <taxon>Tenacibaculum</taxon>
    </lineage>
</organism>
<keyword evidence="1" id="KW-0677">Repeat</keyword>
<accession>A0ABM9P707</accession>
<dbReference type="Gene3D" id="1.25.40.20">
    <property type="entry name" value="Ankyrin repeat-containing domain"/>
    <property type="match status" value="1"/>
</dbReference>
<evidence type="ECO:0000313" key="5">
    <source>
        <dbReference type="EMBL" id="CAL2101230.1"/>
    </source>
</evidence>
<dbReference type="Proteomes" id="UP001497527">
    <property type="component" value="Unassembled WGS sequence"/>
</dbReference>
<keyword evidence="2 3" id="KW-0040">ANK repeat</keyword>
<dbReference type="SUPFAM" id="SSF48403">
    <property type="entry name" value="Ankyrin repeat"/>
    <property type="match status" value="1"/>
</dbReference>